<accession>A0A812NWN2</accession>
<keyword evidence="3" id="KW-1185">Reference proteome</keyword>
<feature type="compositionally biased region" description="Low complexity" evidence="1">
    <location>
        <begin position="17"/>
        <end position="29"/>
    </location>
</feature>
<feature type="region of interest" description="Disordered" evidence="1">
    <location>
        <begin position="17"/>
        <end position="48"/>
    </location>
</feature>
<protein>
    <submittedName>
        <fullName evidence="2">Uncharacterized protein</fullName>
    </submittedName>
</protein>
<proteinExistence type="predicted"/>
<name>A0A812NWN2_SYMPI</name>
<evidence type="ECO:0000313" key="2">
    <source>
        <dbReference type="EMBL" id="CAE7327884.1"/>
    </source>
</evidence>
<organism evidence="2 3">
    <name type="scientific">Symbiodinium pilosum</name>
    <name type="common">Dinoflagellate</name>
    <dbReference type="NCBI Taxonomy" id="2952"/>
    <lineage>
        <taxon>Eukaryota</taxon>
        <taxon>Sar</taxon>
        <taxon>Alveolata</taxon>
        <taxon>Dinophyceae</taxon>
        <taxon>Suessiales</taxon>
        <taxon>Symbiodiniaceae</taxon>
        <taxon>Symbiodinium</taxon>
    </lineage>
</organism>
<dbReference type="Proteomes" id="UP000649617">
    <property type="component" value="Unassembled WGS sequence"/>
</dbReference>
<dbReference type="EMBL" id="CAJNIZ010012014">
    <property type="protein sequence ID" value="CAE7327884.1"/>
    <property type="molecule type" value="Genomic_DNA"/>
</dbReference>
<dbReference type="AlphaFoldDB" id="A0A812NWN2"/>
<comment type="caution">
    <text evidence="2">The sequence shown here is derived from an EMBL/GenBank/DDBJ whole genome shotgun (WGS) entry which is preliminary data.</text>
</comment>
<gene>
    <name evidence="2" type="ORF">SPIL2461_LOCUS7587</name>
</gene>
<evidence type="ECO:0000256" key="1">
    <source>
        <dbReference type="SAM" id="MobiDB-lite"/>
    </source>
</evidence>
<feature type="non-terminal residue" evidence="2">
    <location>
        <position position="1"/>
    </location>
</feature>
<sequence length="411" mass="45695">GSQLQMSAQIVGLALESTSSEMTSHPSSSKALPIDPVPENSSSRRRGMGNGKIFFFHHGVKGEPHQSNETCAIAGETQVAEQRLPPKGGKFLPAEPPLRWNTTQWAEILYEPSSFGKGESERVSLVLELTAEMEKTVERLEKQATSLVRFWDADGNKLASPPAELRGRKALVAIEVRQLWIMGQMCGLLMEARDIKLQDASPPESNLVLLLDEWSTKWKHKGRTRAVGSGAYEKYCTLGFYAHGGILGISRASNDESACRAVNHFLRSRFPGKTWTSIAILCNPKMGLHRDLLNLKGHPNHAITLGSFTGGRVWVENENGDAPAEVQMKSKIQALIGSWHDIHDKPITFDARRFHQVEPHEGRMWALAAYTPQAFKWLTDENAERLLSKGFPLPNRENESTGKTLADFIPR</sequence>
<reference evidence="2" key="1">
    <citation type="submission" date="2021-02" db="EMBL/GenBank/DDBJ databases">
        <authorList>
            <person name="Dougan E. K."/>
            <person name="Rhodes N."/>
            <person name="Thang M."/>
            <person name="Chan C."/>
        </authorList>
    </citation>
    <scope>NUCLEOTIDE SEQUENCE</scope>
</reference>
<dbReference type="OrthoDB" id="441488at2759"/>
<evidence type="ECO:0000313" key="3">
    <source>
        <dbReference type="Proteomes" id="UP000649617"/>
    </source>
</evidence>